<dbReference type="Proteomes" id="UP000601736">
    <property type="component" value="Unassembled WGS sequence"/>
</dbReference>
<accession>A0A8H8Z013</accession>
<reference evidence="1" key="1">
    <citation type="submission" date="2021-02" db="EMBL/GenBank/DDBJ databases">
        <authorList>
            <person name="Han P."/>
        </authorList>
    </citation>
    <scope>NUCLEOTIDE SEQUENCE</scope>
    <source>
        <strain evidence="1">Nitrosomonas nitrosa 18-3D</strain>
    </source>
</reference>
<proteinExistence type="predicted"/>
<evidence type="ECO:0000313" key="2">
    <source>
        <dbReference type="Proteomes" id="UP000601736"/>
    </source>
</evidence>
<comment type="caution">
    <text evidence="1">The sequence shown here is derived from an EMBL/GenBank/DDBJ whole genome shotgun (WGS) entry which is preliminary data.</text>
</comment>
<dbReference type="EMBL" id="CAJNAP010000023">
    <property type="protein sequence ID" value="CAE6508602.1"/>
    <property type="molecule type" value="Genomic_DNA"/>
</dbReference>
<gene>
    <name evidence="1" type="ORF">NMYAN_30038</name>
</gene>
<dbReference type="AlphaFoldDB" id="A0A8H8Z013"/>
<protein>
    <submittedName>
        <fullName evidence="1">Uncharacterized protein</fullName>
    </submittedName>
</protein>
<organism evidence="1 2">
    <name type="scientific">Nitrosomonas nitrosa</name>
    <dbReference type="NCBI Taxonomy" id="52442"/>
    <lineage>
        <taxon>Bacteria</taxon>
        <taxon>Pseudomonadati</taxon>
        <taxon>Pseudomonadota</taxon>
        <taxon>Betaproteobacteria</taxon>
        <taxon>Nitrosomonadales</taxon>
        <taxon>Nitrosomonadaceae</taxon>
        <taxon>Nitrosomonas</taxon>
    </lineage>
</organism>
<evidence type="ECO:0000313" key="1">
    <source>
        <dbReference type="EMBL" id="CAE6508602.1"/>
    </source>
</evidence>
<name>A0A8H8Z013_9PROT</name>
<sequence>MMCHNQFSRYLVFGLKILQSI</sequence>